<reference evidence="3 5" key="1">
    <citation type="submission" date="2017-11" db="EMBL/GenBank/DDBJ databases">
        <title>The genome of Rhizophagus clarus HR1 reveals common genetic basis of auxotrophy among arbuscular mycorrhizal fungi.</title>
        <authorList>
            <person name="Kobayashi Y."/>
        </authorList>
    </citation>
    <scope>NUCLEOTIDE SEQUENCE [LARGE SCALE GENOMIC DNA]</scope>
    <source>
        <strain evidence="3 5">HR1</strain>
    </source>
</reference>
<dbReference type="PANTHER" id="PTHR46306">
    <property type="entry name" value="BTB/POZ DOMAIN-CONTAINING PROTEIN 9"/>
    <property type="match status" value="1"/>
</dbReference>
<proteinExistence type="predicted"/>
<dbReference type="InterPro" id="IPR043136">
    <property type="entry name" value="B30.2/SPRY_sf"/>
</dbReference>
<dbReference type="AlphaFoldDB" id="A0A2Z6S060"/>
<evidence type="ECO:0000313" key="4">
    <source>
        <dbReference type="EMBL" id="GES97510.1"/>
    </source>
</evidence>
<feature type="domain" description="B30.2/SPRY" evidence="2">
    <location>
        <begin position="290"/>
        <end position="469"/>
    </location>
</feature>
<dbReference type="InterPro" id="IPR052407">
    <property type="entry name" value="BTB_POZ_domain_cont_9"/>
</dbReference>
<dbReference type="OrthoDB" id="6359816at2759"/>
<dbReference type="GO" id="GO:0005737">
    <property type="term" value="C:cytoplasm"/>
    <property type="evidence" value="ECO:0007669"/>
    <property type="project" value="TreeGrafter"/>
</dbReference>
<sequence>MTRGYSLKQDLKLLVNNPKYSDIEILCKDEKKLYGCRALLAARSEVFDGLFYNGMKESYENKISFPTINSSGMEIILEYTYTGLIKENSLNKDNIIDAYYAADYFQIPGLQELIVKILKIILNTLEKSYLKSYSPELLSESVKTLPLTEENEFLNLLVKEVASISLNDIEIGRLSITALQYLLFCTYGEKKVPFATPEYEVFRYSAILAADQVSKEAYKSLINLLPTLEQIENSNKVENNYITDHQKVVEELEPLIEYIDFKRIKKDQFDIIVPLKIIPSELIEHNSESINPDLNDIREIPIFRIKESQLFWDESKCGSGLMIEENGKVIRAPNVLAPQRSVSAKIALESKGIIEWDVIIEKHCSWSWVGVCASEDFNYERFSGNQLTGWVLGSTGYCNNSGIAIKYCPSFGDGAIITVHLNMNKRTCAFTVNGTKYREISEWILPSKLYPVVSLYGNGRYRIRSYRKF</sequence>
<evidence type="ECO:0008006" key="6">
    <source>
        <dbReference type="Google" id="ProtNLM"/>
    </source>
</evidence>
<dbReference type="InterPro" id="IPR003877">
    <property type="entry name" value="SPRY_dom"/>
</dbReference>
<dbReference type="EMBL" id="BLAL01000259">
    <property type="protein sequence ID" value="GES97510.1"/>
    <property type="molecule type" value="Genomic_DNA"/>
</dbReference>
<dbReference type="Pfam" id="PF00651">
    <property type="entry name" value="BTB"/>
    <property type="match status" value="1"/>
</dbReference>
<dbReference type="InterPro" id="IPR001870">
    <property type="entry name" value="B30.2/SPRY"/>
</dbReference>
<dbReference type="Proteomes" id="UP000247702">
    <property type="component" value="Unassembled WGS sequence"/>
</dbReference>
<evidence type="ECO:0000313" key="3">
    <source>
        <dbReference type="EMBL" id="GBB97716.1"/>
    </source>
</evidence>
<name>A0A2Z6S060_9GLOM</name>
<dbReference type="InterPro" id="IPR013320">
    <property type="entry name" value="ConA-like_dom_sf"/>
</dbReference>
<dbReference type="Gene3D" id="2.60.120.920">
    <property type="match status" value="1"/>
</dbReference>
<evidence type="ECO:0000259" key="1">
    <source>
        <dbReference type="PROSITE" id="PS50097"/>
    </source>
</evidence>
<organism evidence="3 5">
    <name type="scientific">Rhizophagus clarus</name>
    <dbReference type="NCBI Taxonomy" id="94130"/>
    <lineage>
        <taxon>Eukaryota</taxon>
        <taxon>Fungi</taxon>
        <taxon>Fungi incertae sedis</taxon>
        <taxon>Mucoromycota</taxon>
        <taxon>Glomeromycotina</taxon>
        <taxon>Glomeromycetes</taxon>
        <taxon>Glomerales</taxon>
        <taxon>Glomeraceae</taxon>
        <taxon>Rhizophagus</taxon>
    </lineage>
</organism>
<reference evidence="4" key="2">
    <citation type="submission" date="2019-10" db="EMBL/GenBank/DDBJ databases">
        <title>Conservation and host-specific expression of non-tandemly repeated heterogenous ribosome RNA gene in arbuscular mycorrhizal fungi.</title>
        <authorList>
            <person name="Maeda T."/>
            <person name="Kobayashi Y."/>
            <person name="Nakagawa T."/>
            <person name="Ezawa T."/>
            <person name="Yamaguchi K."/>
            <person name="Bino T."/>
            <person name="Nishimoto Y."/>
            <person name="Shigenobu S."/>
            <person name="Kawaguchi M."/>
        </authorList>
    </citation>
    <scope>NUCLEOTIDE SEQUENCE</scope>
    <source>
        <strain evidence="4">HR1</strain>
    </source>
</reference>
<comment type="caution">
    <text evidence="3">The sequence shown here is derived from an EMBL/GenBank/DDBJ whole genome shotgun (WGS) entry which is preliminary data.</text>
</comment>
<dbReference type="SUPFAM" id="SSF49899">
    <property type="entry name" value="Concanavalin A-like lectins/glucanases"/>
    <property type="match status" value="1"/>
</dbReference>
<protein>
    <recommendedName>
        <fullName evidence="6">BTB domain-containing protein</fullName>
    </recommendedName>
</protein>
<dbReference type="Proteomes" id="UP000615446">
    <property type="component" value="Unassembled WGS sequence"/>
</dbReference>
<evidence type="ECO:0000259" key="2">
    <source>
        <dbReference type="PROSITE" id="PS50188"/>
    </source>
</evidence>
<accession>A0A2Z6S060</accession>
<dbReference type="Gene3D" id="3.30.710.10">
    <property type="entry name" value="Potassium Channel Kv1.1, Chain A"/>
    <property type="match status" value="1"/>
</dbReference>
<dbReference type="InterPro" id="IPR000210">
    <property type="entry name" value="BTB/POZ_dom"/>
</dbReference>
<dbReference type="PROSITE" id="PS50188">
    <property type="entry name" value="B302_SPRY"/>
    <property type="match status" value="1"/>
</dbReference>
<dbReference type="PROSITE" id="PS50097">
    <property type="entry name" value="BTB"/>
    <property type="match status" value="1"/>
</dbReference>
<dbReference type="PANTHER" id="PTHR46306:SF1">
    <property type="entry name" value="BTB_POZ DOMAIN-CONTAINING PROTEIN 9"/>
    <property type="match status" value="1"/>
</dbReference>
<dbReference type="EMBL" id="BEXD01002280">
    <property type="protein sequence ID" value="GBB97716.1"/>
    <property type="molecule type" value="Genomic_DNA"/>
</dbReference>
<dbReference type="InterPro" id="IPR011333">
    <property type="entry name" value="SKP1/BTB/POZ_sf"/>
</dbReference>
<dbReference type="SMART" id="SM00225">
    <property type="entry name" value="BTB"/>
    <property type="match status" value="1"/>
</dbReference>
<evidence type="ECO:0000313" key="5">
    <source>
        <dbReference type="Proteomes" id="UP000247702"/>
    </source>
</evidence>
<keyword evidence="5" id="KW-1185">Reference proteome</keyword>
<gene>
    <name evidence="4" type="ORF">RCL2_002410100</name>
    <name evidence="3" type="ORF">RclHR1_03050005</name>
</gene>
<dbReference type="Pfam" id="PF00622">
    <property type="entry name" value="SPRY"/>
    <property type="match status" value="1"/>
</dbReference>
<dbReference type="SUPFAM" id="SSF54695">
    <property type="entry name" value="POZ domain"/>
    <property type="match status" value="1"/>
</dbReference>
<feature type="domain" description="BTB" evidence="1">
    <location>
        <begin position="21"/>
        <end position="89"/>
    </location>
</feature>